<accession>A0A1I8B0R9</accession>
<organism evidence="1 2">
    <name type="scientific">Meloidogyne hapla</name>
    <name type="common">Root-knot nematode worm</name>
    <dbReference type="NCBI Taxonomy" id="6305"/>
    <lineage>
        <taxon>Eukaryota</taxon>
        <taxon>Metazoa</taxon>
        <taxon>Ecdysozoa</taxon>
        <taxon>Nematoda</taxon>
        <taxon>Chromadorea</taxon>
        <taxon>Rhabditida</taxon>
        <taxon>Tylenchina</taxon>
        <taxon>Tylenchomorpha</taxon>
        <taxon>Tylenchoidea</taxon>
        <taxon>Meloidogynidae</taxon>
        <taxon>Meloidogyninae</taxon>
        <taxon>Meloidogyne</taxon>
    </lineage>
</organism>
<reference evidence="2" key="1">
    <citation type="submission" date="2016-11" db="UniProtKB">
        <authorList>
            <consortium name="WormBaseParasite"/>
        </authorList>
    </citation>
    <scope>IDENTIFICATION</scope>
</reference>
<dbReference type="PROSITE" id="PS00018">
    <property type="entry name" value="EF_HAND_1"/>
    <property type="match status" value="1"/>
</dbReference>
<keyword evidence="1" id="KW-1185">Reference proteome</keyword>
<dbReference type="Proteomes" id="UP000095281">
    <property type="component" value="Unplaced"/>
</dbReference>
<proteinExistence type="predicted"/>
<dbReference type="WBParaSite" id="MhA1_Contig1146.frz3.gene6">
    <property type="protein sequence ID" value="MhA1_Contig1146.frz3.gene6"/>
    <property type="gene ID" value="MhA1_Contig1146.frz3.gene6"/>
</dbReference>
<evidence type="ECO:0000313" key="1">
    <source>
        <dbReference type="Proteomes" id="UP000095281"/>
    </source>
</evidence>
<sequence length="90" mass="10542">MSVLKYLLFNESDFDKNGDLNIQELTEFFINLEKQWEEHGGTGNINYSILQNINKPLTRYINSIEEINFANKKELSNKFTVDLIVKLNNN</sequence>
<protein>
    <submittedName>
        <fullName evidence="2">EF-hand domain-containing protein</fullName>
    </submittedName>
</protein>
<evidence type="ECO:0000313" key="2">
    <source>
        <dbReference type="WBParaSite" id="MhA1_Contig1146.frz3.gene6"/>
    </source>
</evidence>
<name>A0A1I8B0R9_MELHA</name>
<dbReference type="InterPro" id="IPR018247">
    <property type="entry name" value="EF_Hand_1_Ca_BS"/>
</dbReference>
<dbReference type="AlphaFoldDB" id="A0A1I8B0R9"/>